<dbReference type="AlphaFoldDB" id="A0A1G7L0F1"/>
<keyword evidence="1" id="KW-0175">Coiled coil</keyword>
<dbReference type="Pfam" id="PF20537">
    <property type="entry name" value="DUF6752"/>
    <property type="match status" value="1"/>
</dbReference>
<reference evidence="4" key="1">
    <citation type="submission" date="2016-10" db="EMBL/GenBank/DDBJ databases">
        <authorList>
            <person name="Varghese N."/>
            <person name="Submissions S."/>
        </authorList>
    </citation>
    <scope>NUCLEOTIDE SEQUENCE [LARGE SCALE GENOMIC DNA]</scope>
    <source>
        <strain evidence="4">DSM 44268</strain>
    </source>
</reference>
<evidence type="ECO:0000259" key="2">
    <source>
        <dbReference type="Pfam" id="PF20537"/>
    </source>
</evidence>
<dbReference type="STRING" id="1550231.SAMN05660662_2181"/>
<organism evidence="3 4">
    <name type="scientific">Blastococcus aurantiacus</name>
    <dbReference type="NCBI Taxonomy" id="1550231"/>
    <lineage>
        <taxon>Bacteria</taxon>
        <taxon>Bacillati</taxon>
        <taxon>Actinomycetota</taxon>
        <taxon>Actinomycetes</taxon>
        <taxon>Geodermatophilales</taxon>
        <taxon>Geodermatophilaceae</taxon>
        <taxon>Blastococcus</taxon>
    </lineage>
</organism>
<evidence type="ECO:0000313" key="4">
    <source>
        <dbReference type="Proteomes" id="UP000199406"/>
    </source>
</evidence>
<accession>A0A1G7L0F1</accession>
<dbReference type="RefSeq" id="WP_091765792.1">
    <property type="nucleotide sequence ID" value="NZ_FNBT01000003.1"/>
</dbReference>
<feature type="coiled-coil region" evidence="1">
    <location>
        <begin position="40"/>
        <end position="67"/>
    </location>
</feature>
<keyword evidence="4" id="KW-1185">Reference proteome</keyword>
<dbReference type="EMBL" id="FNBT01000003">
    <property type="protein sequence ID" value="SDF42816.1"/>
    <property type="molecule type" value="Genomic_DNA"/>
</dbReference>
<name>A0A1G7L0F1_9ACTN</name>
<sequence length="128" mass="14448">MAATGAVKRLVRAPAKAFRKALFPDYEVVLRDIRLAFDSLEAAHQGIADLQVENAALRARLDEAHLRLDEDHGRLDEALPRLTDGLLEERRLNLRIAELTDLVTEVVLPLHDRDIDPQRLQRLAADTL</sequence>
<evidence type="ECO:0000313" key="3">
    <source>
        <dbReference type="EMBL" id="SDF42816.1"/>
    </source>
</evidence>
<gene>
    <name evidence="3" type="ORF">SAMN05660662_2181</name>
</gene>
<evidence type="ECO:0000256" key="1">
    <source>
        <dbReference type="SAM" id="Coils"/>
    </source>
</evidence>
<proteinExistence type="predicted"/>
<dbReference type="Proteomes" id="UP000199406">
    <property type="component" value="Unassembled WGS sequence"/>
</dbReference>
<feature type="domain" description="DUF6752" evidence="2">
    <location>
        <begin position="79"/>
        <end position="114"/>
    </location>
</feature>
<dbReference type="InterPro" id="IPR046640">
    <property type="entry name" value="DUF6752"/>
</dbReference>
<dbReference type="OrthoDB" id="4951290at2"/>
<protein>
    <recommendedName>
        <fullName evidence="2">DUF6752 domain-containing protein</fullName>
    </recommendedName>
</protein>